<feature type="non-terminal residue" evidence="2">
    <location>
        <position position="147"/>
    </location>
</feature>
<evidence type="ECO:0000313" key="2">
    <source>
        <dbReference type="EMBL" id="KAJ3046543.1"/>
    </source>
</evidence>
<evidence type="ECO:0000313" key="3">
    <source>
        <dbReference type="Proteomes" id="UP001212841"/>
    </source>
</evidence>
<feature type="compositionally biased region" description="Basic and acidic residues" evidence="1">
    <location>
        <begin position="20"/>
        <end position="51"/>
    </location>
</feature>
<feature type="compositionally biased region" description="Basic residues" evidence="1">
    <location>
        <begin position="68"/>
        <end position="84"/>
    </location>
</feature>
<accession>A0AAD5S569</accession>
<keyword evidence="3" id="KW-1185">Reference proteome</keyword>
<dbReference type="AlphaFoldDB" id="A0AAD5S569"/>
<sequence>MQTHRDFSPVHRRPSSPPYSRDEKEQSSDLRTTFDRRSSVDLKDVSQKETESPVATIPDVEEKPVKVGVKRRKGESSKQPRKSIKLTDNSETPPEGTPEKEKAVAKKRKAKAGGVNGKEKEKDGVVGAEVVVGGDGTAPKGRKKKAG</sequence>
<evidence type="ECO:0000256" key="1">
    <source>
        <dbReference type="SAM" id="MobiDB-lite"/>
    </source>
</evidence>
<name>A0AAD5S569_9FUNG</name>
<proteinExistence type="predicted"/>
<comment type="caution">
    <text evidence="2">The sequence shown here is derived from an EMBL/GenBank/DDBJ whole genome shotgun (WGS) entry which is preliminary data.</text>
</comment>
<feature type="region of interest" description="Disordered" evidence="1">
    <location>
        <begin position="1"/>
        <end position="123"/>
    </location>
</feature>
<dbReference type="EMBL" id="JADGJD010001144">
    <property type="protein sequence ID" value="KAJ3046543.1"/>
    <property type="molecule type" value="Genomic_DNA"/>
</dbReference>
<protein>
    <submittedName>
        <fullName evidence="2">Uncharacterized protein</fullName>
    </submittedName>
</protein>
<dbReference type="Proteomes" id="UP001212841">
    <property type="component" value="Unassembled WGS sequence"/>
</dbReference>
<gene>
    <name evidence="2" type="ORF">HK097_000763</name>
</gene>
<organism evidence="2 3">
    <name type="scientific">Rhizophlyctis rosea</name>
    <dbReference type="NCBI Taxonomy" id="64517"/>
    <lineage>
        <taxon>Eukaryota</taxon>
        <taxon>Fungi</taxon>
        <taxon>Fungi incertae sedis</taxon>
        <taxon>Chytridiomycota</taxon>
        <taxon>Chytridiomycota incertae sedis</taxon>
        <taxon>Chytridiomycetes</taxon>
        <taxon>Rhizophlyctidales</taxon>
        <taxon>Rhizophlyctidaceae</taxon>
        <taxon>Rhizophlyctis</taxon>
    </lineage>
</organism>
<reference evidence="2" key="1">
    <citation type="submission" date="2020-05" db="EMBL/GenBank/DDBJ databases">
        <title>Phylogenomic resolution of chytrid fungi.</title>
        <authorList>
            <person name="Stajich J.E."/>
            <person name="Amses K."/>
            <person name="Simmons R."/>
            <person name="Seto K."/>
            <person name="Myers J."/>
            <person name="Bonds A."/>
            <person name="Quandt C.A."/>
            <person name="Barry K."/>
            <person name="Liu P."/>
            <person name="Grigoriev I."/>
            <person name="Longcore J.E."/>
            <person name="James T.Y."/>
        </authorList>
    </citation>
    <scope>NUCLEOTIDE SEQUENCE</scope>
    <source>
        <strain evidence="2">JEL0318</strain>
    </source>
</reference>